<dbReference type="PROSITE" id="PS51143">
    <property type="entry name" value="MT_A70"/>
    <property type="match status" value="1"/>
</dbReference>
<dbReference type="InterPro" id="IPR029063">
    <property type="entry name" value="SAM-dependent_MTases_sf"/>
</dbReference>
<evidence type="ECO:0000256" key="1">
    <source>
        <dbReference type="ARBA" id="ARBA00022603"/>
    </source>
</evidence>
<proteinExistence type="predicted"/>
<dbReference type="PANTHER" id="PTHR12829">
    <property type="entry name" value="N6-ADENOSINE-METHYLTRANSFERASE"/>
    <property type="match status" value="1"/>
</dbReference>
<dbReference type="Gene3D" id="3.40.50.150">
    <property type="entry name" value="Vaccinia Virus protein VP39"/>
    <property type="match status" value="1"/>
</dbReference>
<evidence type="ECO:0000313" key="4">
    <source>
        <dbReference type="EMBL" id="QJA47406.1"/>
    </source>
</evidence>
<evidence type="ECO:0000256" key="3">
    <source>
        <dbReference type="ARBA" id="ARBA00022691"/>
    </source>
</evidence>
<dbReference type="PANTHER" id="PTHR12829:SF7">
    <property type="entry name" value="N6-ADENOSINE-METHYLTRANSFERASE CATALYTIC SUBUNIT"/>
    <property type="match status" value="1"/>
</dbReference>
<name>A0A6H1ZHK3_9ZZZZ</name>
<organism evidence="4">
    <name type="scientific">viral metagenome</name>
    <dbReference type="NCBI Taxonomy" id="1070528"/>
    <lineage>
        <taxon>unclassified sequences</taxon>
        <taxon>metagenomes</taxon>
        <taxon>organismal metagenomes</taxon>
    </lineage>
</organism>
<gene>
    <name evidence="4" type="ORF">TM448A00666_0010</name>
    <name evidence="5" type="ORF">TM448B00795_0022</name>
</gene>
<protein>
    <submittedName>
        <fullName evidence="4">Putative methyltransferase</fullName>
    </submittedName>
</protein>
<dbReference type="SUPFAM" id="SSF53335">
    <property type="entry name" value="S-adenosyl-L-methionine-dependent methyltransferases"/>
    <property type="match status" value="1"/>
</dbReference>
<dbReference type="InterPro" id="IPR002052">
    <property type="entry name" value="DNA_methylase_N6_adenine_CS"/>
</dbReference>
<keyword evidence="1 4" id="KW-0489">Methyltransferase</keyword>
<keyword evidence="3" id="KW-0949">S-adenosyl-L-methionine</keyword>
<dbReference type="AlphaFoldDB" id="A0A6H1ZHK3"/>
<dbReference type="EMBL" id="MT144042">
    <property type="protein sequence ID" value="QJA47406.1"/>
    <property type="molecule type" value="Genomic_DNA"/>
</dbReference>
<dbReference type="EMBL" id="MT144659">
    <property type="protein sequence ID" value="QJH96708.1"/>
    <property type="molecule type" value="Genomic_DNA"/>
</dbReference>
<evidence type="ECO:0000313" key="5">
    <source>
        <dbReference type="EMBL" id="QJH96708.1"/>
    </source>
</evidence>
<dbReference type="PROSITE" id="PS00092">
    <property type="entry name" value="N6_MTASE"/>
    <property type="match status" value="1"/>
</dbReference>
<dbReference type="Pfam" id="PF05063">
    <property type="entry name" value="MT-A70"/>
    <property type="match status" value="1"/>
</dbReference>
<accession>A0A6H1ZHK3</accession>
<reference evidence="4" key="1">
    <citation type="submission" date="2020-03" db="EMBL/GenBank/DDBJ databases">
        <title>The deep terrestrial virosphere.</title>
        <authorList>
            <person name="Holmfeldt K."/>
            <person name="Nilsson E."/>
            <person name="Simone D."/>
            <person name="Lopez-Fernandez M."/>
            <person name="Wu X."/>
            <person name="de Brujin I."/>
            <person name="Lundin D."/>
            <person name="Andersson A."/>
            <person name="Bertilsson S."/>
            <person name="Dopson M."/>
        </authorList>
    </citation>
    <scope>NUCLEOTIDE SEQUENCE</scope>
    <source>
        <strain evidence="4">TM448A00666</strain>
        <strain evidence="5">TM448B00795</strain>
    </source>
</reference>
<dbReference type="GO" id="GO:0003676">
    <property type="term" value="F:nucleic acid binding"/>
    <property type="evidence" value="ECO:0007669"/>
    <property type="project" value="InterPro"/>
</dbReference>
<dbReference type="GO" id="GO:0001734">
    <property type="term" value="F:mRNA m(6)A methyltransferase activity"/>
    <property type="evidence" value="ECO:0007669"/>
    <property type="project" value="UniProtKB-ARBA"/>
</dbReference>
<dbReference type="GO" id="GO:0032259">
    <property type="term" value="P:methylation"/>
    <property type="evidence" value="ECO:0007669"/>
    <property type="project" value="UniProtKB-KW"/>
</dbReference>
<evidence type="ECO:0000256" key="2">
    <source>
        <dbReference type="ARBA" id="ARBA00022679"/>
    </source>
</evidence>
<sequence length="188" mass="22322">MIEFPNKKYQIIYADPPWKYEKMNAYEDRKVNVDVYPRMEIEDICNLPVNKIADDDSLLFLWVTTPFLKKGLRVMNSWGFDYTTIAFVWIKTYNDGRPITGMGWYTRNATELVLLGKKGKRLHREDMNVHQIVFSPISNHSKKPEEIRNRIIKLCGNVPRIELFARTKREGWDAWGNEVPKEEQRILR</sequence>
<keyword evidence="2 4" id="KW-0808">Transferase</keyword>
<dbReference type="InterPro" id="IPR007757">
    <property type="entry name" value="MT-A70-like"/>
</dbReference>